<dbReference type="Proteomes" id="UP000606935">
    <property type="component" value="Unassembled WGS sequence"/>
</dbReference>
<protein>
    <recommendedName>
        <fullName evidence="5">DUF1043 family protein</fullName>
    </recommendedName>
</protein>
<evidence type="ECO:0000256" key="2">
    <source>
        <dbReference type="SAM" id="MobiDB-lite"/>
    </source>
</evidence>
<evidence type="ECO:0000313" key="4">
    <source>
        <dbReference type="Proteomes" id="UP000606935"/>
    </source>
</evidence>
<feature type="coiled-coil region" evidence="1">
    <location>
        <begin position="53"/>
        <end position="83"/>
    </location>
</feature>
<evidence type="ECO:0000313" key="3">
    <source>
        <dbReference type="EMBL" id="GGO68946.1"/>
    </source>
</evidence>
<sequence length="145" mass="16062">MDWIVGLLLLVCGAVIGFFAAKFSQRASSDKQSGLALEQDIKRLMSEQAAIHISESRQLLATIEQQSQLLKEQLENYESLLTQTSHDPEQPQMNYFGEQAAAYLRNQSQSQRPVTQTTDYQPRDYAKAGTGLFKGTAKSSSSAAE</sequence>
<evidence type="ECO:0008006" key="5">
    <source>
        <dbReference type="Google" id="ProtNLM"/>
    </source>
</evidence>
<dbReference type="AlphaFoldDB" id="A0A917YWJ2"/>
<keyword evidence="1" id="KW-0175">Coiled coil</keyword>
<reference evidence="3" key="1">
    <citation type="journal article" date="2014" name="Int. J. Syst. Evol. Microbiol.">
        <title>Complete genome sequence of Corynebacterium casei LMG S-19264T (=DSM 44701T), isolated from a smear-ripened cheese.</title>
        <authorList>
            <consortium name="US DOE Joint Genome Institute (JGI-PGF)"/>
            <person name="Walter F."/>
            <person name="Albersmeier A."/>
            <person name="Kalinowski J."/>
            <person name="Ruckert C."/>
        </authorList>
    </citation>
    <scope>NUCLEOTIDE SEQUENCE</scope>
    <source>
        <strain evidence="3">CGMCC 1.7086</strain>
    </source>
</reference>
<evidence type="ECO:0000256" key="1">
    <source>
        <dbReference type="SAM" id="Coils"/>
    </source>
</evidence>
<dbReference type="EMBL" id="BMLS01000002">
    <property type="protein sequence ID" value="GGO68946.1"/>
    <property type="molecule type" value="Genomic_DNA"/>
</dbReference>
<proteinExistence type="predicted"/>
<keyword evidence="4" id="KW-1185">Reference proteome</keyword>
<organism evidence="3 4">
    <name type="scientific">Bowmanella pacifica</name>
    <dbReference type="NCBI Taxonomy" id="502051"/>
    <lineage>
        <taxon>Bacteria</taxon>
        <taxon>Pseudomonadati</taxon>
        <taxon>Pseudomonadota</taxon>
        <taxon>Gammaproteobacteria</taxon>
        <taxon>Alteromonadales</taxon>
        <taxon>Alteromonadaceae</taxon>
        <taxon>Bowmanella</taxon>
    </lineage>
</organism>
<reference evidence="3" key="2">
    <citation type="submission" date="2020-09" db="EMBL/GenBank/DDBJ databases">
        <authorList>
            <person name="Sun Q."/>
            <person name="Zhou Y."/>
        </authorList>
    </citation>
    <scope>NUCLEOTIDE SEQUENCE</scope>
    <source>
        <strain evidence="3">CGMCC 1.7086</strain>
    </source>
</reference>
<dbReference type="RefSeq" id="WP_188693739.1">
    <property type="nucleotide sequence ID" value="NZ_BMLS01000002.1"/>
</dbReference>
<gene>
    <name evidence="3" type="ORF">GCM10010982_19070</name>
</gene>
<feature type="compositionally biased region" description="Polar residues" evidence="2">
    <location>
        <begin position="106"/>
        <end position="120"/>
    </location>
</feature>
<accession>A0A917YWJ2</accession>
<dbReference type="Pfam" id="PF06295">
    <property type="entry name" value="ZapG-like"/>
    <property type="match status" value="1"/>
</dbReference>
<comment type="caution">
    <text evidence="3">The sequence shown here is derived from an EMBL/GenBank/DDBJ whole genome shotgun (WGS) entry which is preliminary data.</text>
</comment>
<dbReference type="InterPro" id="IPR009386">
    <property type="entry name" value="ZapG-like"/>
</dbReference>
<name>A0A917YWJ2_9ALTE</name>
<feature type="region of interest" description="Disordered" evidence="2">
    <location>
        <begin position="106"/>
        <end position="126"/>
    </location>
</feature>